<name>A0A222YVK7_9CAUD</name>
<dbReference type="EMBL" id="MF351863">
    <property type="protein sequence ID" value="ASR76081.1"/>
    <property type="molecule type" value="Genomic_DNA"/>
</dbReference>
<protein>
    <submittedName>
        <fullName evidence="1">Uncharacterized protein</fullName>
    </submittedName>
</protein>
<accession>A0A222YVK7</accession>
<proteinExistence type="predicted"/>
<dbReference type="Proteomes" id="UP000221247">
    <property type="component" value="Segment"/>
</dbReference>
<evidence type="ECO:0000313" key="1">
    <source>
        <dbReference type="EMBL" id="ASR76081.1"/>
    </source>
</evidence>
<keyword evidence="2" id="KW-1185">Reference proteome</keyword>
<organism evidence="1 2">
    <name type="scientific">Synechococcus phage Bellamy</name>
    <dbReference type="NCBI Taxonomy" id="2023996"/>
    <lineage>
        <taxon>Viruses</taxon>
        <taxon>Duplodnaviria</taxon>
        <taxon>Heunggongvirae</taxon>
        <taxon>Uroviricota</taxon>
        <taxon>Caudoviricetes</taxon>
        <taxon>Pantevenvirales</taxon>
        <taxon>Kyanoviridae</taxon>
        <taxon>Bellamyvirus</taxon>
        <taxon>Bellamyvirus bellamy</taxon>
    </lineage>
</organism>
<dbReference type="RefSeq" id="YP_009791193.1">
    <property type="nucleotide sequence ID" value="NC_047838.1"/>
</dbReference>
<evidence type="ECO:0000313" key="2">
    <source>
        <dbReference type="Proteomes" id="UP000221247"/>
    </source>
</evidence>
<sequence length="130" mass="12553">MSDLRVNNLKARTDGNVPTIVGGAVISGITTITGVLEAESGITAENVSATGIATISTAIVGAAVTINSSGVVATGVVTATSFTGNVTGNATGLTGTPDVTVGNVNAGIITATTFVGVPAGFTELDAALFN</sequence>
<dbReference type="KEGG" id="vg:54981366"/>
<reference evidence="1 2" key="1">
    <citation type="submission" date="2017-06" db="EMBL/GenBank/DDBJ databases">
        <authorList>
            <person name="Kim H.J."/>
            <person name="Triplett B.A."/>
        </authorList>
    </citation>
    <scope>NUCLEOTIDE SEQUENCE [LARGE SCALE GENOMIC DNA]</scope>
</reference>
<dbReference type="GeneID" id="54981366"/>
<gene>
    <name evidence="1" type="primary">36</name>
    <name evidence="1" type="ORF">PBI_BELLAMY_36</name>
</gene>